<reference evidence="2" key="1">
    <citation type="submission" date="2022-11" db="UniProtKB">
        <authorList>
            <consortium name="WormBaseParasite"/>
        </authorList>
    </citation>
    <scope>IDENTIFICATION</scope>
</reference>
<dbReference type="WBParaSite" id="JU765_v2.g17498.t1">
    <property type="protein sequence ID" value="JU765_v2.g17498.t1"/>
    <property type="gene ID" value="JU765_v2.g17498"/>
</dbReference>
<accession>A0AC34QLF2</accession>
<organism evidence="1 2">
    <name type="scientific">Panagrolaimus sp. JU765</name>
    <dbReference type="NCBI Taxonomy" id="591449"/>
    <lineage>
        <taxon>Eukaryota</taxon>
        <taxon>Metazoa</taxon>
        <taxon>Ecdysozoa</taxon>
        <taxon>Nematoda</taxon>
        <taxon>Chromadorea</taxon>
        <taxon>Rhabditida</taxon>
        <taxon>Tylenchina</taxon>
        <taxon>Panagrolaimomorpha</taxon>
        <taxon>Panagrolaimoidea</taxon>
        <taxon>Panagrolaimidae</taxon>
        <taxon>Panagrolaimus</taxon>
    </lineage>
</organism>
<evidence type="ECO:0000313" key="1">
    <source>
        <dbReference type="Proteomes" id="UP000887576"/>
    </source>
</evidence>
<sequence>MIFKAKLERVLGCTASSSSFCHDPTTGIVAYAAGSTVVILGKHNSQSHLVNNSKNNITCLAFSPDGKYLATGEFGAEPMVRVWELPREGPFHAKQVVELKGHTFGINCVRFTHDSRRLISIGNQHDRSIVVWHWKEQRKGAENRLTSQVNAMDISYDGNNFVTVGVRHVKFWMLGETDRALNGRSAILAEQRTNTFLAVCCAPGNKTFAITNTRILVEFLDKKIVNTFEMKGDVPQSITLGPSNYLLVGFSNGLIRAIHSETFEVTHLHGKPHYHYHDIADATDFSNFYKNIAQNSAVANFPDVRGITFFKKTNTLTVLYSDRSIYQWSLTNDFRQSLIHGYRNHVGAIMDLEMVPMNYPWLAAGTFITAGIDGTIRFWYLEKQQEVSDSVLSSNILSPELKKILYLGDDEKLFKDVCDTNQGIMFNDSLDSTSGAKCVRLKPDGTHLAAGFRDGNLGIFDLTSTEFKKLAWIEAHDGEILCAEYTDPRMYNSHCILATGGRDRLIHLFDADNNYSHIQSVEDHSSSVNSIKFIPFSGGYEMFTCGTDKLVVIRKLTIDGDISLERTNQFNSPSGLNYLTTCPDNSLIFACGRDRLIHLFDADNNYSHIQSVEDHSSSVNSIKFIPFPGGYEMFTYRQLRTYSSKGKVIKQVKGTLCEEGTLTKLALDPSGTYAATVCSDRYVYLIDVATGECAAVLNGQADCVTAIAFTPDCRRLLVVSHSGCVFVWRLSNMLTKKMTTKLGRPEQVERCTTPDSVIESGSDSASVNGKKDRSGLTASGSEFGSLTSLPIINDDDLDSGVGGARHPVIDLDAKDSNHFEIRRLPQEVVRRSSSSYLNAPETDFDRSSPVPESEMSQLLSHSQPNAYVSSRSMSNLHRSNASPQRIRRKWNDLNLTSSPSPVNSPDYSNPPAHVPQSHVYQQPMQPLKSPGIGTHVYQQPMQPLKSPGIGTSISLHGLRNYTHYESPVATSTPKNTFAPVPLRHPNQNYDYRPGQFDNSFDRSNSSRNSLTKKFMNLGASSAESKAVWTPPKYDTNRRPSGLFNGSLNGGNAIQRR</sequence>
<protein>
    <submittedName>
        <fullName evidence="2">Uncharacterized protein</fullName>
    </submittedName>
</protein>
<evidence type="ECO:0000313" key="2">
    <source>
        <dbReference type="WBParaSite" id="JU765_v2.g17498.t1"/>
    </source>
</evidence>
<name>A0AC34QLF2_9BILA</name>
<proteinExistence type="predicted"/>
<dbReference type="Proteomes" id="UP000887576">
    <property type="component" value="Unplaced"/>
</dbReference>